<name>A0A1Y1CLL9_9BACT</name>
<dbReference type="AlphaFoldDB" id="A0A1Y1CLL9"/>
<dbReference type="Proteomes" id="UP000218267">
    <property type="component" value="Chromosome"/>
</dbReference>
<evidence type="ECO:0000313" key="1">
    <source>
        <dbReference type="EMBL" id="BAX81190.1"/>
    </source>
</evidence>
<accession>A0A1Y1CLL9</accession>
<proteinExistence type="predicted"/>
<sequence length="186" mass="22189">MRYPFTAVNLEKLSQEYSGNQNFVHNTLPRLKILHAIKKDLTTIPNLDWHVEFNHTDVNMNRVTIHYQNKAYKDFNFFYEIPLSLKFELRVFLSNSSIHFIDLYNFLLEKEIMSKDQFSIKAAYHTIPHFVINSETRRYDMSIINKHSVHDDLNENLIDDKVKNDIQSGFEIFNPIFDQLISQFKI</sequence>
<dbReference type="OrthoDB" id="1117292at2"/>
<reference evidence="1 2" key="1">
    <citation type="journal article" date="2018" name="Mar. Genomics">
        <title>Complete genome sequence of Marinifilaceae bacterium strain SPP2, isolated from the Antarctic marine sediment.</title>
        <authorList>
            <person name="Watanabe M."/>
            <person name="Kojima H."/>
            <person name="Fukui M."/>
        </authorList>
    </citation>
    <scope>NUCLEOTIDE SEQUENCE [LARGE SCALE GENOMIC DNA]</scope>
    <source>
        <strain evidence="1 2">SPP2</strain>
    </source>
</reference>
<keyword evidence="2" id="KW-1185">Reference proteome</keyword>
<gene>
    <name evidence="1" type="ORF">ALGA_2885</name>
</gene>
<dbReference type="EMBL" id="AP018042">
    <property type="protein sequence ID" value="BAX81190.1"/>
    <property type="molecule type" value="Genomic_DNA"/>
</dbReference>
<dbReference type="RefSeq" id="WP_096430267.1">
    <property type="nucleotide sequence ID" value="NZ_AP018042.1"/>
</dbReference>
<evidence type="ECO:0000313" key="2">
    <source>
        <dbReference type="Proteomes" id="UP000218267"/>
    </source>
</evidence>
<reference evidence="2" key="2">
    <citation type="journal article" date="2020" name="Antonie Van Leeuwenhoek">
        <title>Labilibaculum antarcticum sp. nov., a novel facultative anaerobic, psychrotorelant bacterium isolated from marine sediment of Antarctica.</title>
        <authorList>
            <person name="Watanabe M."/>
            <person name="Kojima H."/>
            <person name="Fukui M."/>
        </authorList>
    </citation>
    <scope>NUCLEOTIDE SEQUENCE [LARGE SCALE GENOMIC DNA]</scope>
    <source>
        <strain evidence="2">SPP2</strain>
    </source>
</reference>
<dbReference type="KEGG" id="mbas:ALGA_2885"/>
<protein>
    <submittedName>
        <fullName evidence="1">Uncharacterized protein</fullName>
    </submittedName>
</protein>
<organism evidence="1 2">
    <name type="scientific">Labilibaculum antarcticum</name>
    <dbReference type="NCBI Taxonomy" id="1717717"/>
    <lineage>
        <taxon>Bacteria</taxon>
        <taxon>Pseudomonadati</taxon>
        <taxon>Bacteroidota</taxon>
        <taxon>Bacteroidia</taxon>
        <taxon>Marinilabiliales</taxon>
        <taxon>Marinifilaceae</taxon>
        <taxon>Labilibaculum</taxon>
    </lineage>
</organism>